<name>A0ABT1I1W4_STRSD</name>
<dbReference type="InterPro" id="IPR018488">
    <property type="entry name" value="cNMP-bd_CS"/>
</dbReference>
<dbReference type="Gene3D" id="2.60.120.10">
    <property type="entry name" value="Jelly Rolls"/>
    <property type="match status" value="1"/>
</dbReference>
<dbReference type="InterPro" id="IPR000595">
    <property type="entry name" value="cNMP-bd_dom"/>
</dbReference>
<dbReference type="CDD" id="cd00038">
    <property type="entry name" value="CAP_ED"/>
    <property type="match status" value="1"/>
</dbReference>
<dbReference type="PROSITE" id="PS51063">
    <property type="entry name" value="HTH_CRP_2"/>
    <property type="match status" value="1"/>
</dbReference>
<dbReference type="Pfam" id="PF00027">
    <property type="entry name" value="cNMP_binding"/>
    <property type="match status" value="1"/>
</dbReference>
<dbReference type="InterPro" id="IPR012318">
    <property type="entry name" value="HTH_CRP"/>
</dbReference>
<dbReference type="SUPFAM" id="SSF51206">
    <property type="entry name" value="cAMP-binding domain-like"/>
    <property type="match status" value="1"/>
</dbReference>
<dbReference type="SMART" id="SM00100">
    <property type="entry name" value="cNMP"/>
    <property type="match status" value="1"/>
</dbReference>
<dbReference type="Proteomes" id="UP001205311">
    <property type="component" value="Unassembled WGS sequence"/>
</dbReference>
<protein>
    <submittedName>
        <fullName evidence="6">cAMP-binding domain of CRP or a regulatory subunit of cAMP-dependent protein kinases</fullName>
    </submittedName>
</protein>
<evidence type="ECO:0000259" key="5">
    <source>
        <dbReference type="PROSITE" id="PS51063"/>
    </source>
</evidence>
<feature type="domain" description="Cyclic nucleotide-binding" evidence="4">
    <location>
        <begin position="78"/>
        <end position="174"/>
    </location>
</feature>
<reference evidence="6 7" key="1">
    <citation type="submission" date="2022-06" db="EMBL/GenBank/DDBJ databases">
        <title>Genomic Encyclopedia of Archaeal and Bacterial Type Strains, Phase II (KMG-II): from individual species to whole genera.</title>
        <authorList>
            <person name="Goeker M."/>
        </authorList>
    </citation>
    <scope>NUCLEOTIDE SEQUENCE [LARGE SCALE GENOMIC DNA]</scope>
    <source>
        <strain evidence="6 7">DSM 40477</strain>
    </source>
</reference>
<feature type="domain" description="HTH crp-type" evidence="5">
    <location>
        <begin position="204"/>
        <end position="275"/>
    </location>
</feature>
<keyword evidence="7" id="KW-1185">Reference proteome</keyword>
<evidence type="ECO:0000256" key="2">
    <source>
        <dbReference type="ARBA" id="ARBA00023125"/>
    </source>
</evidence>
<dbReference type="SMART" id="SM00419">
    <property type="entry name" value="HTH_CRP"/>
    <property type="match status" value="1"/>
</dbReference>
<dbReference type="PROSITE" id="PS50042">
    <property type="entry name" value="CNMP_BINDING_3"/>
    <property type="match status" value="1"/>
</dbReference>
<dbReference type="InterPro" id="IPR036390">
    <property type="entry name" value="WH_DNA-bd_sf"/>
</dbReference>
<dbReference type="Gene3D" id="1.10.10.10">
    <property type="entry name" value="Winged helix-like DNA-binding domain superfamily/Winged helix DNA-binding domain"/>
    <property type="match status" value="1"/>
</dbReference>
<dbReference type="PANTHER" id="PTHR24567:SF74">
    <property type="entry name" value="HTH-TYPE TRANSCRIPTIONAL REGULATOR ARCR"/>
    <property type="match status" value="1"/>
</dbReference>
<evidence type="ECO:0000259" key="4">
    <source>
        <dbReference type="PROSITE" id="PS50042"/>
    </source>
</evidence>
<dbReference type="Pfam" id="PF13545">
    <property type="entry name" value="HTH_Crp_2"/>
    <property type="match status" value="1"/>
</dbReference>
<sequence>MEAGPDEWRAHRWRLPSETAGAKFRRVRLAVDPVVAALGLGAGSGRAGSWFTCWGESGMAMGATEPVGGPGRGRVSRELADELRRVGTPLRHRPGQVVMRQGDLGTHVLLVETGRFTVVRVGADGGRRLLTIRGPGHLVGETAVLDGGPRTASVIAIDSCVTFLVQGGPFRRLLRRGELAEAVDRYVLDTARARDGLAAELAGLPARERVARILLRLHQAADPPAGVAATVPLTQVELAHALGVARGSLTAALARLRRQGVVATVGGRLVVVDPGRLAVAAGVGGSDRAIG</sequence>
<evidence type="ECO:0000313" key="6">
    <source>
        <dbReference type="EMBL" id="MCP2261778.1"/>
    </source>
</evidence>
<comment type="caution">
    <text evidence="6">The sequence shown here is derived from an EMBL/GenBank/DDBJ whole genome shotgun (WGS) entry which is preliminary data.</text>
</comment>
<dbReference type="InterPro" id="IPR036388">
    <property type="entry name" value="WH-like_DNA-bd_sf"/>
</dbReference>
<dbReference type="SUPFAM" id="SSF46785">
    <property type="entry name" value="Winged helix' DNA-binding domain"/>
    <property type="match status" value="1"/>
</dbReference>
<dbReference type="InterPro" id="IPR050397">
    <property type="entry name" value="Env_Response_Regulators"/>
</dbReference>
<organism evidence="6 7">
    <name type="scientific">Streptoalloteichus tenebrarius (strain ATCC 17920 / DSM 40477 / JCM 4838 / CBS 697.72 / NBRC 16177 / NCIMB 11028 / NRRL B-12390 / A12253. 1 / ISP 5477)</name>
    <name type="common">Streptomyces tenebrarius</name>
    <dbReference type="NCBI Taxonomy" id="1933"/>
    <lineage>
        <taxon>Bacteria</taxon>
        <taxon>Bacillati</taxon>
        <taxon>Actinomycetota</taxon>
        <taxon>Actinomycetes</taxon>
        <taxon>Pseudonocardiales</taxon>
        <taxon>Pseudonocardiaceae</taxon>
        <taxon>Streptoalloteichus</taxon>
    </lineage>
</organism>
<evidence type="ECO:0000313" key="7">
    <source>
        <dbReference type="Proteomes" id="UP001205311"/>
    </source>
</evidence>
<evidence type="ECO:0000256" key="1">
    <source>
        <dbReference type="ARBA" id="ARBA00023015"/>
    </source>
</evidence>
<proteinExistence type="predicted"/>
<dbReference type="PANTHER" id="PTHR24567">
    <property type="entry name" value="CRP FAMILY TRANSCRIPTIONAL REGULATORY PROTEIN"/>
    <property type="match status" value="1"/>
</dbReference>
<accession>A0ABT1I1W4</accession>
<keyword evidence="1" id="KW-0805">Transcription regulation</keyword>
<keyword evidence="2" id="KW-0238">DNA-binding</keyword>
<dbReference type="InterPro" id="IPR018490">
    <property type="entry name" value="cNMP-bd_dom_sf"/>
</dbReference>
<dbReference type="PROSITE" id="PS00889">
    <property type="entry name" value="CNMP_BINDING_2"/>
    <property type="match status" value="1"/>
</dbReference>
<gene>
    <name evidence="6" type="ORF">LX15_005504</name>
</gene>
<dbReference type="EMBL" id="JAMTCP010000048">
    <property type="protein sequence ID" value="MCP2261778.1"/>
    <property type="molecule type" value="Genomic_DNA"/>
</dbReference>
<dbReference type="InterPro" id="IPR014710">
    <property type="entry name" value="RmlC-like_jellyroll"/>
</dbReference>
<keyword evidence="3" id="KW-0804">Transcription</keyword>
<evidence type="ECO:0000256" key="3">
    <source>
        <dbReference type="ARBA" id="ARBA00023163"/>
    </source>
</evidence>